<organism evidence="2 3">
    <name type="scientific">Pedobacter gandavensis</name>
    <dbReference type="NCBI Taxonomy" id="2679963"/>
    <lineage>
        <taxon>Bacteria</taxon>
        <taxon>Pseudomonadati</taxon>
        <taxon>Bacteroidota</taxon>
        <taxon>Sphingobacteriia</taxon>
        <taxon>Sphingobacteriales</taxon>
        <taxon>Sphingobacteriaceae</taxon>
        <taxon>Pedobacter</taxon>
    </lineage>
</organism>
<reference evidence="2 3" key="1">
    <citation type="submission" date="2019-11" db="EMBL/GenBank/DDBJ databases">
        <title>Description of Pedobacter sp. LMG 31462T.</title>
        <authorList>
            <person name="Carlier A."/>
            <person name="Qi S."/>
            <person name="Vandamme P."/>
        </authorList>
    </citation>
    <scope>NUCLEOTIDE SEQUENCE [LARGE SCALE GENOMIC DNA]</scope>
    <source>
        <strain evidence="2 3">LMG 31462</strain>
    </source>
</reference>
<evidence type="ECO:0000313" key="3">
    <source>
        <dbReference type="Proteomes" id="UP000636110"/>
    </source>
</evidence>
<dbReference type="Proteomes" id="UP000636110">
    <property type="component" value="Unassembled WGS sequence"/>
</dbReference>
<proteinExistence type="predicted"/>
<dbReference type="InterPro" id="IPR046913">
    <property type="entry name" value="ABC-3C_CTD7"/>
</dbReference>
<accession>A0ABR6EUN3</accession>
<gene>
    <name evidence="2" type="ORF">GM920_08605</name>
</gene>
<protein>
    <recommendedName>
        <fullName evidence="1">ABC-three component systems C-terminal domain-containing protein</fullName>
    </recommendedName>
</protein>
<evidence type="ECO:0000313" key="2">
    <source>
        <dbReference type="EMBL" id="MBB2148973.1"/>
    </source>
</evidence>
<feature type="domain" description="ABC-three component systems C-terminal" evidence="1">
    <location>
        <begin position="282"/>
        <end position="406"/>
    </location>
</feature>
<keyword evidence="3" id="KW-1185">Reference proteome</keyword>
<dbReference type="RefSeq" id="WP_182955786.1">
    <property type="nucleotide sequence ID" value="NZ_WNXC01000002.1"/>
</dbReference>
<name>A0ABR6EUN3_9SPHI</name>
<sequence>MSTVSHQAVGPALGYYYQAIYAFVTLFDSKNPGAYVSIETFDDVFLSDGSKKELHQLKHSVSEDTIISIKSDDLWRTLKVWCDYLSTNNASDGIFTLSTVATLDSGSELKVLLNNSSSRAKLETELIAEAKRVMDKRNDVSTENVSKLSRGEKEADLPFAKKYKGCQAFLALSSQQRKTLLKNIRMKTESFTVAKATDEVLKRIRPTTDTKIQQSLAERILEWWDRQAVQSLTGERHQCMYQSELQEFISRKGAELYNDGFTDDLSDLEIPPIVSPHPVQKKQLELIEASKTQVKRSYQTEIRARIQREKWIGDNLPAAKKLEKYDESLIQEWSYKFGEIVDKKNSCSEDQIKEEGRLLLDWTHNEAHQQVSKISKSYDNPDLIRGSYQMLSSGKKVGWHCDFQTLLNTDTDE</sequence>
<dbReference type="EMBL" id="WNXC01000002">
    <property type="protein sequence ID" value="MBB2148973.1"/>
    <property type="molecule type" value="Genomic_DNA"/>
</dbReference>
<evidence type="ECO:0000259" key="1">
    <source>
        <dbReference type="Pfam" id="PF20283"/>
    </source>
</evidence>
<dbReference type="Pfam" id="PF20283">
    <property type="entry name" value="CTD7"/>
    <property type="match status" value="1"/>
</dbReference>
<comment type="caution">
    <text evidence="2">The sequence shown here is derived from an EMBL/GenBank/DDBJ whole genome shotgun (WGS) entry which is preliminary data.</text>
</comment>